<reference evidence="1 2" key="1">
    <citation type="journal article" date="2017" name="Curr. Biol.">
        <title>Genome architecture and evolution of a unichromosomal asexual nematode.</title>
        <authorList>
            <person name="Fradin H."/>
            <person name="Zegar C."/>
            <person name="Gutwein M."/>
            <person name="Lucas J."/>
            <person name="Kovtun M."/>
            <person name="Corcoran D."/>
            <person name="Baugh L.R."/>
            <person name="Kiontke K."/>
            <person name="Gunsalus K."/>
            <person name="Fitch D.H."/>
            <person name="Piano F."/>
        </authorList>
    </citation>
    <scope>NUCLEOTIDE SEQUENCE [LARGE SCALE GENOMIC DNA]</scope>
    <source>
        <strain evidence="1">PF1309</strain>
    </source>
</reference>
<evidence type="ECO:0000313" key="1">
    <source>
        <dbReference type="EMBL" id="PAV93146.1"/>
    </source>
</evidence>
<dbReference type="EMBL" id="LIAE01005681">
    <property type="protein sequence ID" value="PAV93146.1"/>
    <property type="molecule type" value="Genomic_DNA"/>
</dbReference>
<name>A0A2A2M3X6_9BILA</name>
<keyword evidence="2" id="KW-1185">Reference proteome</keyword>
<evidence type="ECO:0000313" key="2">
    <source>
        <dbReference type="Proteomes" id="UP000218231"/>
    </source>
</evidence>
<dbReference type="AlphaFoldDB" id="A0A2A2M3X6"/>
<sequence>MDIQQAINFHLLERFSRIGAKFAVPVRAIKGASCAGHRILRWPGHGGDARQRLVVRAILGSLDGVLLLPQRVSPHHQEVIAVLDTAMASASRQDQDIARFHGQRLAARAAQCHPRLPACDTQHLMGIGVEMLVLKNAVAPQRRPLVGGEQRLERAGVVIGRCKAQAVEQYGEAAVRRRAVIGEMQRPLRLGGAVEGKHEGLAMKLGNTLENTSQLRGSCRATSYTQ</sequence>
<gene>
    <name evidence="1" type="ORF">WR25_15095</name>
</gene>
<dbReference type="Proteomes" id="UP000218231">
    <property type="component" value="Unassembled WGS sequence"/>
</dbReference>
<organism evidence="1 2">
    <name type="scientific">Diploscapter pachys</name>
    <dbReference type="NCBI Taxonomy" id="2018661"/>
    <lineage>
        <taxon>Eukaryota</taxon>
        <taxon>Metazoa</taxon>
        <taxon>Ecdysozoa</taxon>
        <taxon>Nematoda</taxon>
        <taxon>Chromadorea</taxon>
        <taxon>Rhabditida</taxon>
        <taxon>Rhabditina</taxon>
        <taxon>Rhabditomorpha</taxon>
        <taxon>Rhabditoidea</taxon>
        <taxon>Rhabditidae</taxon>
        <taxon>Diploscapter</taxon>
    </lineage>
</organism>
<comment type="caution">
    <text evidence="1">The sequence shown here is derived from an EMBL/GenBank/DDBJ whole genome shotgun (WGS) entry which is preliminary data.</text>
</comment>
<accession>A0A2A2M3X6</accession>
<proteinExistence type="predicted"/>
<protein>
    <submittedName>
        <fullName evidence="1">Uncharacterized protein</fullName>
    </submittedName>
</protein>